<evidence type="ECO:0000313" key="5">
    <source>
        <dbReference type="EMBL" id="KAF6003227.1"/>
    </source>
</evidence>
<feature type="region of interest" description="Disordered" evidence="3">
    <location>
        <begin position="277"/>
        <end position="321"/>
    </location>
</feature>
<dbReference type="SMART" id="SM00297">
    <property type="entry name" value="BROMO"/>
    <property type="match status" value="1"/>
</dbReference>
<feature type="compositionally biased region" description="Basic and acidic residues" evidence="3">
    <location>
        <begin position="571"/>
        <end position="583"/>
    </location>
</feature>
<evidence type="ECO:0000313" key="6">
    <source>
        <dbReference type="Proteomes" id="UP000530660"/>
    </source>
</evidence>
<evidence type="ECO:0000256" key="3">
    <source>
        <dbReference type="SAM" id="MobiDB-lite"/>
    </source>
</evidence>
<proteinExistence type="predicted"/>
<dbReference type="PANTHER" id="PTHR22881:SF27">
    <property type="entry name" value="BROMODOMAIN CONTAINING 7_9"/>
    <property type="match status" value="1"/>
</dbReference>
<dbReference type="InterPro" id="IPR051831">
    <property type="entry name" value="Bromodomain_contain_prot"/>
</dbReference>
<feature type="region of interest" description="Disordered" evidence="3">
    <location>
        <begin position="508"/>
        <end position="631"/>
    </location>
</feature>
<feature type="compositionally biased region" description="Polar residues" evidence="3">
    <location>
        <begin position="290"/>
        <end position="304"/>
    </location>
</feature>
<dbReference type="Proteomes" id="UP000530660">
    <property type="component" value="Unassembled WGS sequence"/>
</dbReference>
<feature type="compositionally biased region" description="Polar residues" evidence="3">
    <location>
        <begin position="521"/>
        <end position="531"/>
    </location>
</feature>
<dbReference type="CDD" id="cd04369">
    <property type="entry name" value="Bromodomain"/>
    <property type="match status" value="1"/>
</dbReference>
<name>A0A7J7IL31_9RHOD</name>
<reference evidence="5 6" key="1">
    <citation type="journal article" date="2020" name="J. Phycol.">
        <title>Comparative genome analysis reveals Cyanidiococcus gen. nov., a new extremophilic red algal genus sister to Cyanidioschyzon (Cyanidioschyzonaceae, Rhodophyta).</title>
        <authorList>
            <person name="Liu S.-L."/>
            <person name="Chiang Y.-R."/>
            <person name="Yoon H.S."/>
            <person name="Fu H.-Y."/>
        </authorList>
    </citation>
    <scope>NUCLEOTIDE SEQUENCE [LARGE SCALE GENOMIC DNA]</scope>
    <source>
        <strain evidence="5 6">THAL066</strain>
    </source>
</reference>
<accession>A0A7J7IL31</accession>
<organism evidence="5 6">
    <name type="scientific">Cyanidiococcus yangmingshanensis</name>
    <dbReference type="NCBI Taxonomy" id="2690220"/>
    <lineage>
        <taxon>Eukaryota</taxon>
        <taxon>Rhodophyta</taxon>
        <taxon>Bangiophyceae</taxon>
        <taxon>Cyanidiales</taxon>
        <taxon>Cyanidiaceae</taxon>
        <taxon>Cyanidiococcus</taxon>
    </lineage>
</organism>
<feature type="domain" description="Bromo" evidence="4">
    <location>
        <begin position="425"/>
        <end position="488"/>
    </location>
</feature>
<comment type="caution">
    <text evidence="5">The sequence shown here is derived from an EMBL/GenBank/DDBJ whole genome shotgun (WGS) entry which is preliminary data.</text>
</comment>
<gene>
    <name evidence="5" type="ORF">F1559_001537</name>
</gene>
<evidence type="ECO:0000259" key="4">
    <source>
        <dbReference type="PROSITE" id="PS50014"/>
    </source>
</evidence>
<dbReference type="Gene3D" id="1.20.920.10">
    <property type="entry name" value="Bromodomain-like"/>
    <property type="match status" value="1"/>
</dbReference>
<dbReference type="EMBL" id="VWRR01000007">
    <property type="protein sequence ID" value="KAF6003227.1"/>
    <property type="molecule type" value="Genomic_DNA"/>
</dbReference>
<feature type="compositionally biased region" description="Polar residues" evidence="3">
    <location>
        <begin position="1"/>
        <end position="10"/>
    </location>
</feature>
<dbReference type="PRINTS" id="PR00503">
    <property type="entry name" value="BROMODOMAIN"/>
</dbReference>
<keyword evidence="1 2" id="KW-0103">Bromodomain</keyword>
<evidence type="ECO:0000256" key="2">
    <source>
        <dbReference type="PROSITE-ProRule" id="PRU00035"/>
    </source>
</evidence>
<feature type="compositionally biased region" description="Basic and acidic residues" evidence="3">
    <location>
        <begin position="112"/>
        <end position="123"/>
    </location>
</feature>
<dbReference type="InterPro" id="IPR036427">
    <property type="entry name" value="Bromodomain-like_sf"/>
</dbReference>
<feature type="region of interest" description="Disordered" evidence="3">
    <location>
        <begin position="110"/>
        <end position="134"/>
    </location>
</feature>
<evidence type="ECO:0000256" key="1">
    <source>
        <dbReference type="ARBA" id="ARBA00023117"/>
    </source>
</evidence>
<dbReference type="PANTHER" id="PTHR22881">
    <property type="entry name" value="BROMODOMAIN CONTAINING PROTEIN"/>
    <property type="match status" value="1"/>
</dbReference>
<dbReference type="InterPro" id="IPR001487">
    <property type="entry name" value="Bromodomain"/>
</dbReference>
<feature type="region of interest" description="Disordered" evidence="3">
    <location>
        <begin position="340"/>
        <end position="403"/>
    </location>
</feature>
<dbReference type="AlphaFoldDB" id="A0A7J7IL31"/>
<keyword evidence="6" id="KW-1185">Reference proteome</keyword>
<feature type="region of interest" description="Disordered" evidence="3">
    <location>
        <begin position="1"/>
        <end position="26"/>
    </location>
</feature>
<feature type="compositionally biased region" description="Basic residues" evidence="3">
    <location>
        <begin position="620"/>
        <end position="631"/>
    </location>
</feature>
<dbReference type="OrthoDB" id="6110at2759"/>
<protein>
    <recommendedName>
        <fullName evidence="4">Bromo domain-containing protein</fullName>
    </recommendedName>
</protein>
<dbReference type="SUPFAM" id="SSF47370">
    <property type="entry name" value="Bromodomain"/>
    <property type="match status" value="1"/>
</dbReference>
<dbReference type="PROSITE" id="PS50014">
    <property type="entry name" value="BROMODOMAIN_2"/>
    <property type="match status" value="1"/>
</dbReference>
<sequence length="631" mass="70447">METIESSVKSKPNGAENRACSQPPKEPTLQVALERHTRLAAGMDSLSELFLKARTTIQNILRSEDETQSGYQLGITASVFSFEPVAPDSCAVETEAVVGSIVPASTTTWEAAEPKSEEEHAYPSEEGATDTACPNTGPESVVSVCSSGLTLSLVLTALETYEKPPLSFALGVLGWDFEQNPSIRDNPTELVDKQLLDTGRQHLATQVVALVRQALEQRTPSEPMLSLPQKQLCFRLDLPLGSLRFTYQESLDWEKFCQMMPLDKRVQWKYLREEKYGRESPRQGDHVPNQPEQNGETRTNNSVVGNHGDRSPQITSGASELAGIRTHTRDAFVSMAPVMTRRAASPSAKDEQPGRNRTKSISEASRKRGRPITPASSSEFVPTPERVQSRRVRNSSRSSGSGAETWQATMYDLLDELLRDVRWEPFWFPVSETEAPAYYEQIQQPMDLSTLKQRLEAGHYDKLDRFIADANLIWLNAMDYNRTKSPVWNAAKNLRRLLESTFVAANGIQPPADSRMRRQAGFSSTPQPGATSRSRRSRDNTDGAAPPGTTTRPRKQGKRSTERSAQLRSRRGSDETETDDKAQTEAVDQAHPAASKMTTLMHRTPRKRSAMTTQPEQLVKKTRRGRPRREH</sequence>
<dbReference type="Pfam" id="PF00439">
    <property type="entry name" value="Bromodomain"/>
    <property type="match status" value="1"/>
</dbReference>